<keyword evidence="1" id="KW-0732">Signal</keyword>
<dbReference type="RefSeq" id="WP_238746328.1">
    <property type="nucleotide sequence ID" value="NZ_JAKOOW010000018.1"/>
</dbReference>
<dbReference type="Proteomes" id="UP001298424">
    <property type="component" value="Unassembled WGS sequence"/>
</dbReference>
<proteinExistence type="predicted"/>
<gene>
    <name evidence="2" type="ORF">MB824_04470</name>
</gene>
<dbReference type="EMBL" id="JAKOOW010000018">
    <property type="protein sequence ID" value="MCG6503752.1"/>
    <property type="molecule type" value="Genomic_DNA"/>
</dbReference>
<feature type="signal peptide" evidence="1">
    <location>
        <begin position="1"/>
        <end position="19"/>
    </location>
</feature>
<comment type="caution">
    <text evidence="2">The sequence shown here is derived from an EMBL/GenBank/DDBJ whole genome shotgun (WGS) entry which is preliminary data.</text>
</comment>
<evidence type="ECO:0000313" key="2">
    <source>
        <dbReference type="EMBL" id="MCG6503752.1"/>
    </source>
</evidence>
<reference evidence="2 3" key="1">
    <citation type="submission" date="2022-02" db="EMBL/GenBank/DDBJ databases">
        <title>Genome sequence data of Kingella unionensis sp. nov. strain CICC 24913 (CCUG 75125).</title>
        <authorList>
            <person name="Xiao M."/>
        </authorList>
    </citation>
    <scope>NUCLEOTIDE SEQUENCE [LARGE SCALE GENOMIC DNA]</scope>
    <source>
        <strain evidence="2 3">CICC 24913</strain>
    </source>
</reference>
<accession>A0ABS9NMF2</accession>
<evidence type="ECO:0000313" key="3">
    <source>
        <dbReference type="Proteomes" id="UP001298424"/>
    </source>
</evidence>
<evidence type="ECO:0000256" key="1">
    <source>
        <dbReference type="SAM" id="SignalP"/>
    </source>
</evidence>
<name>A0ABS9NMF2_9NEIS</name>
<protein>
    <submittedName>
        <fullName evidence="2">Uncharacterized protein</fullName>
    </submittedName>
</protein>
<organism evidence="2 3">
    <name type="scientific">Kingella pumchi</name>
    <dbReference type="NCBI Taxonomy" id="2779506"/>
    <lineage>
        <taxon>Bacteria</taxon>
        <taxon>Pseudomonadati</taxon>
        <taxon>Pseudomonadota</taxon>
        <taxon>Betaproteobacteria</taxon>
        <taxon>Neisseriales</taxon>
        <taxon>Neisseriaceae</taxon>
        <taxon>Kingella</taxon>
    </lineage>
</organism>
<keyword evidence="3" id="KW-1185">Reference proteome</keyword>
<sequence length="169" mass="18534">MNKAAVRAIILLAATAARAELYPEENSRDYTQEWGQAFYRNRLVEATGASEKLREVFRLAQDQSHGITVSLSAGKFYTVLGSCTRFCSALTVAIKRADGSTAAQSSNGLSRAMPFLEWQAESSGRYTIETTADQCTAVRCKAGVQLFESDKPIDSKTALERPSAWENSH</sequence>
<feature type="chain" id="PRO_5047489246" evidence="1">
    <location>
        <begin position="20"/>
        <end position="169"/>
    </location>
</feature>